<dbReference type="EMBL" id="QZBN01002502">
    <property type="protein sequence ID" value="THZ10499.1"/>
    <property type="molecule type" value="Genomic_DNA"/>
</dbReference>
<dbReference type="Proteomes" id="UP000310121">
    <property type="component" value="Unassembled WGS sequence"/>
</dbReference>
<accession>A0A4S9SGW5</accession>
<organism evidence="1 2">
    <name type="scientific">Aureobasidium pullulans</name>
    <name type="common">Black yeast</name>
    <name type="synonym">Pullularia pullulans</name>
    <dbReference type="NCBI Taxonomy" id="5580"/>
    <lineage>
        <taxon>Eukaryota</taxon>
        <taxon>Fungi</taxon>
        <taxon>Dikarya</taxon>
        <taxon>Ascomycota</taxon>
        <taxon>Pezizomycotina</taxon>
        <taxon>Dothideomycetes</taxon>
        <taxon>Dothideomycetidae</taxon>
        <taxon>Dothideales</taxon>
        <taxon>Saccotheciaceae</taxon>
        <taxon>Aureobasidium</taxon>
    </lineage>
</organism>
<comment type="caution">
    <text evidence="1">The sequence shown here is derived from an EMBL/GenBank/DDBJ whole genome shotgun (WGS) entry which is preliminary data.</text>
</comment>
<protein>
    <submittedName>
        <fullName evidence="1">Uncharacterized protein</fullName>
    </submittedName>
</protein>
<evidence type="ECO:0000313" key="2">
    <source>
        <dbReference type="Proteomes" id="UP000310121"/>
    </source>
</evidence>
<name>A0A4S9SGW5_AURPU</name>
<reference evidence="1 2" key="1">
    <citation type="submission" date="2018-10" db="EMBL/GenBank/DDBJ databases">
        <title>Fifty Aureobasidium pullulans genomes reveal a recombining polyextremotolerant generalist.</title>
        <authorList>
            <person name="Gostincar C."/>
            <person name="Turk M."/>
            <person name="Zajc J."/>
            <person name="Gunde-Cimerman N."/>
        </authorList>
    </citation>
    <scope>NUCLEOTIDE SEQUENCE [LARGE SCALE GENOMIC DNA]</scope>
    <source>
        <strain evidence="1 2">EXF-3844</strain>
    </source>
</reference>
<gene>
    <name evidence="1" type="ORF">D6C90_10560</name>
</gene>
<dbReference type="AlphaFoldDB" id="A0A4S9SGW5"/>
<proteinExistence type="predicted"/>
<evidence type="ECO:0000313" key="1">
    <source>
        <dbReference type="EMBL" id="THZ10499.1"/>
    </source>
</evidence>
<sequence length="127" mass="14304">MSKGSAIKAGVYELYRLVEASCHESRAGEVSIKINGKQHNSMENDDEMHVKQSLLSPTALNKVPSATATRTKHQQKVKNPIMFGELPVVGDWREDKDTNKEEDKVMGCVFSPVQRFKYACQNARCYL</sequence>